<proteinExistence type="predicted"/>
<dbReference type="Proteomes" id="UP000609346">
    <property type="component" value="Unassembled WGS sequence"/>
</dbReference>
<reference evidence="1 2" key="1">
    <citation type="submission" date="2020-09" db="EMBL/GenBank/DDBJ databases">
        <title>Paenibacillus sp. strain PR3 16S rRNA gene Genome sequencing and assembly.</title>
        <authorList>
            <person name="Kim J."/>
        </authorList>
    </citation>
    <scope>NUCLEOTIDE SEQUENCE [LARGE SCALE GENOMIC DNA]</scope>
    <source>
        <strain evidence="1 2">PR3</strain>
    </source>
</reference>
<evidence type="ECO:0000313" key="2">
    <source>
        <dbReference type="Proteomes" id="UP000609346"/>
    </source>
</evidence>
<protein>
    <recommendedName>
        <fullName evidence="3">DUF2642 domain-containing protein</fullName>
    </recommendedName>
</protein>
<sequence length="84" mass="9567">MANKQEFHGLRRIFPKKESVLMNLVNRYFGNNVVVTLDTGKSHQGILEDVIDPEIFGYVKVSDGNEIYLIPEDQIVDIRPAALH</sequence>
<dbReference type="RefSeq" id="WP_191205303.1">
    <property type="nucleotide sequence ID" value="NZ_JACXZA010000005.1"/>
</dbReference>
<evidence type="ECO:0000313" key="1">
    <source>
        <dbReference type="EMBL" id="MBD3920995.1"/>
    </source>
</evidence>
<evidence type="ECO:0008006" key="3">
    <source>
        <dbReference type="Google" id="ProtNLM"/>
    </source>
</evidence>
<name>A0ABR8MZI3_9BACL</name>
<accession>A0ABR8MZI3</accession>
<keyword evidence="2" id="KW-1185">Reference proteome</keyword>
<dbReference type="EMBL" id="JACXZA010000005">
    <property type="protein sequence ID" value="MBD3920995.1"/>
    <property type="molecule type" value="Genomic_DNA"/>
</dbReference>
<comment type="caution">
    <text evidence="1">The sequence shown here is derived from an EMBL/GenBank/DDBJ whole genome shotgun (WGS) entry which is preliminary data.</text>
</comment>
<organism evidence="1 2">
    <name type="scientific">Paenibacillus terricola</name>
    <dbReference type="NCBI Taxonomy" id="2763503"/>
    <lineage>
        <taxon>Bacteria</taxon>
        <taxon>Bacillati</taxon>
        <taxon>Bacillota</taxon>
        <taxon>Bacilli</taxon>
        <taxon>Bacillales</taxon>
        <taxon>Paenibacillaceae</taxon>
        <taxon>Paenibacillus</taxon>
    </lineage>
</organism>
<gene>
    <name evidence="1" type="ORF">H8B09_19675</name>
</gene>